<dbReference type="EMBL" id="NDYQ01000020">
    <property type="protein sequence ID" value="OUT16121.1"/>
    <property type="molecule type" value="Genomic_DNA"/>
</dbReference>
<proteinExistence type="predicted"/>
<evidence type="ECO:0008006" key="3">
    <source>
        <dbReference type="Google" id="ProtNLM"/>
    </source>
</evidence>
<accession>A0A1Y5N5I5</accession>
<gene>
    <name evidence="1" type="ORF">B9N60_09965</name>
</gene>
<sequence length="210" mass="24581">MANFKKYCPNVWVAECDEKHNKGEIITLETQYGKEVDCEVYNLVAEKNNKFYYSIVRLEELSYAERKADKYRNSQALHEAKSHEWHKKSQEGAEFLRLAEPIKVGHHSEKRHRALIDRNWRRIGNAVKEEDIAGKKAARAQYWEEKAQEINLSMPQSLEYFSKQLEKAKARQKGLKDGTIQREHDYSLAYATKAVKDLTAKLELAHKLWA</sequence>
<protein>
    <recommendedName>
        <fullName evidence="3">DUF3560 domain-containing protein</fullName>
    </recommendedName>
</protein>
<reference evidence="1 2" key="1">
    <citation type="submission" date="2017-04" db="EMBL/GenBank/DDBJ databases">
        <title>Complete genome of Campylobacter concisus ATCC 33237T and draft genomes for an additional eight well characterized C. concisus strains.</title>
        <authorList>
            <person name="Cornelius A.J."/>
            <person name="Miller W.G."/>
            <person name="Lastovica A.J."/>
            <person name="On S.L."/>
            <person name="French N.P."/>
            <person name="Vandenberg O."/>
            <person name="Biggs P.J."/>
        </authorList>
    </citation>
    <scope>NUCLEOTIDE SEQUENCE [LARGE SCALE GENOMIC DNA]</scope>
    <source>
        <strain evidence="1 2">Lasto127.99</strain>
    </source>
</reference>
<dbReference type="RefSeq" id="WP_087582249.1">
    <property type="nucleotide sequence ID" value="NZ_NDYQ01000020.1"/>
</dbReference>
<organism evidence="1 2">
    <name type="scientific">Campylobacter concisus</name>
    <dbReference type="NCBI Taxonomy" id="199"/>
    <lineage>
        <taxon>Bacteria</taxon>
        <taxon>Pseudomonadati</taxon>
        <taxon>Campylobacterota</taxon>
        <taxon>Epsilonproteobacteria</taxon>
        <taxon>Campylobacterales</taxon>
        <taxon>Campylobacteraceae</taxon>
        <taxon>Campylobacter</taxon>
    </lineage>
</organism>
<evidence type="ECO:0000313" key="1">
    <source>
        <dbReference type="EMBL" id="OUT16121.1"/>
    </source>
</evidence>
<dbReference type="AlphaFoldDB" id="A0A1Y5N5I5"/>
<name>A0A1Y5N5I5_9BACT</name>
<dbReference type="Pfam" id="PF12083">
    <property type="entry name" value="DUF3560"/>
    <property type="match status" value="1"/>
</dbReference>
<comment type="caution">
    <text evidence="1">The sequence shown here is derived from an EMBL/GenBank/DDBJ whole genome shotgun (WGS) entry which is preliminary data.</text>
</comment>
<dbReference type="InterPro" id="IPR021944">
    <property type="entry name" value="DUF3560"/>
</dbReference>
<evidence type="ECO:0000313" key="2">
    <source>
        <dbReference type="Proteomes" id="UP000195893"/>
    </source>
</evidence>
<dbReference type="Proteomes" id="UP000195893">
    <property type="component" value="Unassembled WGS sequence"/>
</dbReference>